<dbReference type="AlphaFoldDB" id="A0A1C4B7I2"/>
<keyword evidence="10" id="KW-1185">Reference proteome</keyword>
<dbReference type="EMBL" id="FMAO01000009">
    <property type="protein sequence ID" value="SCC02698.1"/>
    <property type="molecule type" value="Genomic_DNA"/>
</dbReference>
<dbReference type="GO" id="GO:0005886">
    <property type="term" value="C:plasma membrane"/>
    <property type="evidence" value="ECO:0007669"/>
    <property type="project" value="UniProtKB-SubCell"/>
</dbReference>
<evidence type="ECO:0000313" key="10">
    <source>
        <dbReference type="Proteomes" id="UP000199268"/>
    </source>
</evidence>
<comment type="subcellular location">
    <subcellularLocation>
        <location evidence="1">Cell membrane</location>
        <topology evidence="1">Single-pass membrane protein</topology>
    </subcellularLocation>
</comment>
<evidence type="ECO:0000313" key="9">
    <source>
        <dbReference type="EMBL" id="SCC02698.1"/>
    </source>
</evidence>
<dbReference type="OrthoDB" id="9815286at2"/>
<keyword evidence="4 7" id="KW-1133">Transmembrane helix</keyword>
<evidence type="ECO:0000256" key="6">
    <source>
        <dbReference type="SAM" id="MobiDB-lite"/>
    </source>
</evidence>
<dbReference type="InterPro" id="IPR007168">
    <property type="entry name" value="Phageshock_PspC_N"/>
</dbReference>
<evidence type="ECO:0000256" key="5">
    <source>
        <dbReference type="ARBA" id="ARBA00023136"/>
    </source>
</evidence>
<evidence type="ECO:0000256" key="7">
    <source>
        <dbReference type="SAM" id="Phobius"/>
    </source>
</evidence>
<dbReference type="Pfam" id="PF04024">
    <property type="entry name" value="PspC"/>
    <property type="match status" value="1"/>
</dbReference>
<organism evidence="9 10">
    <name type="scientific">Weissella bombi</name>
    <dbReference type="NCBI Taxonomy" id="1505725"/>
    <lineage>
        <taxon>Bacteria</taxon>
        <taxon>Bacillati</taxon>
        <taxon>Bacillota</taxon>
        <taxon>Bacilli</taxon>
        <taxon>Lactobacillales</taxon>
        <taxon>Lactobacillaceae</taxon>
        <taxon>Weissella</taxon>
    </lineage>
</organism>
<feature type="transmembrane region" description="Helical" evidence="7">
    <location>
        <begin position="35"/>
        <end position="60"/>
    </location>
</feature>
<dbReference type="PANTHER" id="PTHR33885">
    <property type="entry name" value="PHAGE SHOCK PROTEIN C"/>
    <property type="match status" value="1"/>
</dbReference>
<name>A0A1C4B7I2_9LACO</name>
<evidence type="ECO:0000256" key="3">
    <source>
        <dbReference type="ARBA" id="ARBA00022692"/>
    </source>
</evidence>
<evidence type="ECO:0000256" key="4">
    <source>
        <dbReference type="ARBA" id="ARBA00022989"/>
    </source>
</evidence>
<accession>A0A1C4B7I2</accession>
<evidence type="ECO:0000256" key="2">
    <source>
        <dbReference type="ARBA" id="ARBA00022475"/>
    </source>
</evidence>
<evidence type="ECO:0000256" key="1">
    <source>
        <dbReference type="ARBA" id="ARBA00004162"/>
    </source>
</evidence>
<dbReference type="STRING" id="1505725.GA0061074_10919"/>
<proteinExistence type="predicted"/>
<protein>
    <submittedName>
        <fullName evidence="9">Phage shock protein C (PspC) family protein</fullName>
    </submittedName>
</protein>
<evidence type="ECO:0000259" key="8">
    <source>
        <dbReference type="Pfam" id="PF04024"/>
    </source>
</evidence>
<gene>
    <name evidence="9" type="ORF">GA0061074_10919</name>
</gene>
<dbReference type="RefSeq" id="WP_092463060.1">
    <property type="nucleotide sequence ID" value="NZ_BJEE01000008.1"/>
</dbReference>
<keyword evidence="2" id="KW-1003">Cell membrane</keyword>
<keyword evidence="5 7" id="KW-0472">Membrane</keyword>
<feature type="compositionally biased region" description="Basic and acidic residues" evidence="6">
    <location>
        <begin position="70"/>
        <end position="89"/>
    </location>
</feature>
<dbReference type="PANTHER" id="PTHR33885:SF3">
    <property type="entry name" value="PHAGE SHOCK PROTEIN C"/>
    <property type="match status" value="1"/>
</dbReference>
<dbReference type="Proteomes" id="UP000199268">
    <property type="component" value="Unassembled WGS sequence"/>
</dbReference>
<feature type="region of interest" description="Disordered" evidence="6">
    <location>
        <begin position="70"/>
        <end position="97"/>
    </location>
</feature>
<reference evidence="10" key="1">
    <citation type="submission" date="2016-08" db="EMBL/GenBank/DDBJ databases">
        <authorList>
            <person name="Varghese N."/>
            <person name="Submissions Spin"/>
        </authorList>
    </citation>
    <scope>NUCLEOTIDE SEQUENCE [LARGE SCALE GENOMIC DNA]</scope>
    <source>
        <strain evidence="10">R-53094</strain>
    </source>
</reference>
<dbReference type="InterPro" id="IPR052027">
    <property type="entry name" value="PspC"/>
</dbReference>
<sequence>MSKKNKLTKSNNRVLGGVLGGISDYLDLDTTLVRLLFVAATVFSGVFPLFIILYIVAAIIMPDAPRETHHTTYQFDEKSSGQRRDVTPDDDKEDDEL</sequence>
<keyword evidence="3 7" id="KW-0812">Transmembrane</keyword>
<feature type="domain" description="Phage shock protein PspC N-terminal" evidence="8">
    <location>
        <begin position="6"/>
        <end position="63"/>
    </location>
</feature>